<keyword evidence="1" id="KW-0560">Oxidoreductase</keyword>
<dbReference type="GO" id="GO:0003995">
    <property type="term" value="F:acyl-CoA dehydrogenase activity"/>
    <property type="evidence" value="ECO:0007669"/>
    <property type="project" value="TreeGrafter"/>
</dbReference>
<sequence length="402" mass="41644">MEGQMGDIDGVAEAADGVWSGFEELRHAVLRSSELAGSLAGAGEERRALDAALVRELVGAGLLRTGVSRSVGGVQAPPSVMLRAAESVARGDASAGWFVAIAMTSSLLSAYLPPEGAGEVFGDPRSTAVGVWSPTACARAVDGGVVVSGRWTFCSGVSHADWLFAGCVLEAADGPAETAGPELRVVAVPTSQLSILDTWNTIGMRGPGSHDCEADEVFVPGHRILSVVDGLPAGAEALYRFPLFGFFAAAVAAAALGNARGAMDDLKVLAAVKKPFGSGRSLAERTRTQTAVAQAEASLRAARLLFYRSVDDAWRAAREGAPVPDAVRVGLRLAAAHAARTAAEVTASMYELGGGSAIYGMSPLQRRFRDAHTMTAHAQIKSAMYEVAGKFLLGLPLRTGLL</sequence>
<evidence type="ECO:0000256" key="1">
    <source>
        <dbReference type="ARBA" id="ARBA00023002"/>
    </source>
</evidence>
<dbReference type="InterPro" id="IPR009100">
    <property type="entry name" value="AcylCoA_DH/oxidase_NM_dom_sf"/>
</dbReference>
<feature type="domain" description="Acyl-CoA dehydrogenase C-terminal" evidence="2">
    <location>
        <begin position="250"/>
        <end position="380"/>
    </location>
</feature>
<dbReference type="SUPFAM" id="SSF56645">
    <property type="entry name" value="Acyl-CoA dehydrogenase NM domain-like"/>
    <property type="match status" value="1"/>
</dbReference>
<keyword evidence="4" id="KW-1185">Reference proteome</keyword>
<dbReference type="InterPro" id="IPR050741">
    <property type="entry name" value="Acyl-CoA_dehydrogenase"/>
</dbReference>
<dbReference type="SUPFAM" id="SSF47203">
    <property type="entry name" value="Acyl-CoA dehydrogenase C-terminal domain-like"/>
    <property type="match status" value="1"/>
</dbReference>
<dbReference type="EMBL" id="VIWV01000002">
    <property type="protein sequence ID" value="TWF74042.1"/>
    <property type="molecule type" value="Genomic_DNA"/>
</dbReference>
<dbReference type="Gene3D" id="1.20.140.10">
    <property type="entry name" value="Butyryl-CoA Dehydrogenase, subunit A, domain 3"/>
    <property type="match status" value="1"/>
</dbReference>
<organism evidence="3 4">
    <name type="scientific">Streptomyces capillispiralis</name>
    <dbReference type="NCBI Taxonomy" id="68182"/>
    <lineage>
        <taxon>Bacteria</taxon>
        <taxon>Bacillati</taxon>
        <taxon>Actinomycetota</taxon>
        <taxon>Actinomycetes</taxon>
        <taxon>Kitasatosporales</taxon>
        <taxon>Streptomycetaceae</taxon>
        <taxon>Streptomyces</taxon>
    </lineage>
</organism>
<dbReference type="PANTHER" id="PTHR48083">
    <property type="entry name" value="MEDIUM-CHAIN SPECIFIC ACYL-COA DEHYDROGENASE, MITOCHONDRIAL-RELATED"/>
    <property type="match status" value="1"/>
</dbReference>
<dbReference type="Pfam" id="PF08028">
    <property type="entry name" value="Acyl-CoA_dh_2"/>
    <property type="match status" value="1"/>
</dbReference>
<evidence type="ECO:0000259" key="2">
    <source>
        <dbReference type="Pfam" id="PF08028"/>
    </source>
</evidence>
<dbReference type="InterPro" id="IPR037069">
    <property type="entry name" value="AcylCoA_DH/ox_N_sf"/>
</dbReference>
<evidence type="ECO:0000313" key="3">
    <source>
        <dbReference type="EMBL" id="TWF74042.1"/>
    </source>
</evidence>
<dbReference type="Gene3D" id="2.40.110.10">
    <property type="entry name" value="Butyryl-CoA Dehydrogenase, subunit A, domain 2"/>
    <property type="match status" value="1"/>
</dbReference>
<dbReference type="InterPro" id="IPR036250">
    <property type="entry name" value="AcylCo_DH-like_C"/>
</dbReference>
<dbReference type="GO" id="GO:0005737">
    <property type="term" value="C:cytoplasm"/>
    <property type="evidence" value="ECO:0007669"/>
    <property type="project" value="TreeGrafter"/>
</dbReference>
<accession>A0A561SGQ1</accession>
<gene>
    <name evidence="3" type="ORF">FHX78_1274</name>
</gene>
<dbReference type="GO" id="GO:0033539">
    <property type="term" value="P:fatty acid beta-oxidation using acyl-CoA dehydrogenase"/>
    <property type="evidence" value="ECO:0007669"/>
    <property type="project" value="TreeGrafter"/>
</dbReference>
<proteinExistence type="predicted"/>
<comment type="caution">
    <text evidence="3">The sequence shown here is derived from an EMBL/GenBank/DDBJ whole genome shotgun (WGS) entry which is preliminary data.</text>
</comment>
<dbReference type="GO" id="GO:0050660">
    <property type="term" value="F:flavin adenine dinucleotide binding"/>
    <property type="evidence" value="ECO:0007669"/>
    <property type="project" value="InterPro"/>
</dbReference>
<dbReference type="InterPro" id="IPR013107">
    <property type="entry name" value="Acyl-CoA_DH_C"/>
</dbReference>
<dbReference type="Gene3D" id="1.10.540.10">
    <property type="entry name" value="Acyl-CoA dehydrogenase/oxidase, N-terminal domain"/>
    <property type="match status" value="1"/>
</dbReference>
<dbReference type="PANTHER" id="PTHR48083:SF5">
    <property type="entry name" value="NRGC PROTEIN"/>
    <property type="match status" value="1"/>
</dbReference>
<evidence type="ECO:0000313" key="4">
    <source>
        <dbReference type="Proteomes" id="UP000316603"/>
    </source>
</evidence>
<dbReference type="PIRSF" id="PIRSF016578">
    <property type="entry name" value="HsaA"/>
    <property type="match status" value="1"/>
</dbReference>
<name>A0A561SGQ1_9ACTN</name>
<dbReference type="AlphaFoldDB" id="A0A561SGQ1"/>
<dbReference type="InterPro" id="IPR046373">
    <property type="entry name" value="Acyl-CoA_Oxase/DH_mid-dom_sf"/>
</dbReference>
<dbReference type="Proteomes" id="UP000316603">
    <property type="component" value="Unassembled WGS sequence"/>
</dbReference>
<protein>
    <submittedName>
        <fullName evidence="3">Alkylation response protein AidB-like acyl-CoA dehydrogenase</fullName>
    </submittedName>
</protein>
<reference evidence="3 4" key="1">
    <citation type="submission" date="2019-06" db="EMBL/GenBank/DDBJ databases">
        <title>Sequencing the genomes of 1000 actinobacteria strains.</title>
        <authorList>
            <person name="Klenk H.-P."/>
        </authorList>
    </citation>
    <scope>NUCLEOTIDE SEQUENCE [LARGE SCALE GENOMIC DNA]</scope>
    <source>
        <strain evidence="3 4">DSM 41695</strain>
    </source>
</reference>